<dbReference type="HOGENOM" id="CLU_050102_1_0_1"/>
<evidence type="ECO:0000313" key="4">
    <source>
        <dbReference type="Proteomes" id="UP000030106"/>
    </source>
</evidence>
<dbReference type="eggNOG" id="ENOG502SG5H">
    <property type="taxonomic scope" value="Eukaryota"/>
</dbReference>
<protein>
    <submittedName>
        <fullName evidence="3">Uncharacterized protein</fullName>
    </submittedName>
</protein>
<feature type="compositionally biased region" description="Polar residues" evidence="1">
    <location>
        <begin position="307"/>
        <end position="319"/>
    </location>
</feature>
<sequence length="416" mass="44139">MADSGMSLVYTIGGYAALAGAGYTIYHLSTRSDAKRRAAAAKAKASQPEARKEDRKKKQRKDAFAQEVQSASNAAQNAPREVKAPQASTTTGRDTMDDSAANREFAKQLSKAQEGTKFAAKSDAKQREKYVKQSKASHIDGAKAPKAPKAETPVPAAAPIEPETVANVVEPVKEETPTVPAEAGRVDDMLEPKAAAPTVLRLSESKPTEQKKKESKPAEKGETKKQRQNRKKAEAAKAAREEAEAERKALEEKQRRQARLAEGRAAKDGSQFTNGAATAWKQGASSVAPNAAPKTNGELHAPLDTFEPTSAPTTQTNGAANVAPAAFEQPAQQEEEEWSTVKTKSSKKKAAAASNSGDDEPLAAPKATSAASSVSKQAAPKTNGNSANNKKAFGGSFSALTNNDEPEEEEEEEWDV</sequence>
<feature type="compositionally biased region" description="Low complexity" evidence="1">
    <location>
        <begin position="323"/>
        <end position="332"/>
    </location>
</feature>
<evidence type="ECO:0000256" key="1">
    <source>
        <dbReference type="SAM" id="MobiDB-lite"/>
    </source>
</evidence>
<dbReference type="EMBL" id="ANFO01000176">
    <property type="protein sequence ID" value="KGQ11778.1"/>
    <property type="molecule type" value="Genomic_DNA"/>
</dbReference>
<dbReference type="Proteomes" id="UP000030106">
    <property type="component" value="Unassembled WGS sequence"/>
</dbReference>
<dbReference type="STRING" id="1245745.A0A0A2VVY8"/>
<organism evidence="3 4">
    <name type="scientific">Beauveria bassiana D1-5</name>
    <dbReference type="NCBI Taxonomy" id="1245745"/>
    <lineage>
        <taxon>Eukaryota</taxon>
        <taxon>Fungi</taxon>
        <taxon>Dikarya</taxon>
        <taxon>Ascomycota</taxon>
        <taxon>Pezizomycotina</taxon>
        <taxon>Sordariomycetes</taxon>
        <taxon>Hypocreomycetidae</taxon>
        <taxon>Hypocreales</taxon>
        <taxon>Cordycipitaceae</taxon>
        <taxon>Beauveria</taxon>
    </lineage>
</organism>
<feature type="region of interest" description="Disordered" evidence="1">
    <location>
        <begin position="34"/>
        <end position="416"/>
    </location>
</feature>
<feature type="transmembrane region" description="Helical" evidence="2">
    <location>
        <begin position="6"/>
        <end position="26"/>
    </location>
</feature>
<accession>A0A0A2VVY8</accession>
<evidence type="ECO:0000256" key="2">
    <source>
        <dbReference type="SAM" id="Phobius"/>
    </source>
</evidence>
<feature type="compositionally biased region" description="Basic and acidic residues" evidence="1">
    <location>
        <begin position="203"/>
        <end position="267"/>
    </location>
</feature>
<feature type="compositionally biased region" description="Polar residues" evidence="1">
    <location>
        <begin position="369"/>
        <end position="389"/>
    </location>
</feature>
<gene>
    <name evidence="3" type="ORF">BBAD15_g2476</name>
</gene>
<feature type="compositionally biased region" description="Low complexity" evidence="1">
    <location>
        <begin position="144"/>
        <end position="159"/>
    </location>
</feature>
<feature type="compositionally biased region" description="Acidic residues" evidence="1">
    <location>
        <begin position="404"/>
        <end position="416"/>
    </location>
</feature>
<reference evidence="3 4" key="1">
    <citation type="submission" date="2012-10" db="EMBL/GenBank/DDBJ databases">
        <title>Genome sequencing and analysis of entomopathogenic fungi Beauveria bassiana D1-5.</title>
        <authorList>
            <person name="Li Q."/>
            <person name="Wang L."/>
            <person name="Zhang Z."/>
            <person name="Wang Q."/>
            <person name="Ren J."/>
            <person name="Wang M."/>
            <person name="Xu W."/>
            <person name="Wang J."/>
            <person name="Lu Y."/>
            <person name="Du Q."/>
            <person name="Sun Z."/>
        </authorList>
    </citation>
    <scope>NUCLEOTIDE SEQUENCE [LARGE SCALE GENOMIC DNA]</scope>
    <source>
        <strain evidence="3 4">D1-5</strain>
    </source>
</reference>
<feature type="compositionally biased region" description="Basic and acidic residues" evidence="1">
    <location>
        <begin position="120"/>
        <end position="143"/>
    </location>
</feature>
<keyword evidence="2" id="KW-0812">Transmembrane</keyword>
<comment type="caution">
    <text evidence="3">The sequence shown here is derived from an EMBL/GenBank/DDBJ whole genome shotgun (WGS) entry which is preliminary data.</text>
</comment>
<evidence type="ECO:0000313" key="3">
    <source>
        <dbReference type="EMBL" id="KGQ11778.1"/>
    </source>
</evidence>
<feature type="compositionally biased region" description="Basic and acidic residues" evidence="1">
    <location>
        <begin position="94"/>
        <end position="106"/>
    </location>
</feature>
<feature type="compositionally biased region" description="Polar residues" evidence="1">
    <location>
        <begin position="67"/>
        <end position="76"/>
    </location>
</feature>
<dbReference type="OrthoDB" id="4207724at2759"/>
<keyword evidence="2" id="KW-1133">Transmembrane helix</keyword>
<proteinExistence type="predicted"/>
<name>A0A0A2VVY8_BEABA</name>
<dbReference type="AlphaFoldDB" id="A0A0A2VVY8"/>
<keyword evidence="2" id="KW-0472">Membrane</keyword>